<dbReference type="Gene3D" id="3.40.50.300">
    <property type="entry name" value="P-loop containing nucleotide triphosphate hydrolases"/>
    <property type="match status" value="1"/>
</dbReference>
<keyword evidence="4" id="KW-1003">Cell membrane</keyword>
<dbReference type="InterPro" id="IPR017871">
    <property type="entry name" value="ABC_transporter-like_CS"/>
</dbReference>
<sequence length="325" mass="35746">MSPLLEVQNLETRFFTTDGVVCAVNGISYTLNSGETLGIVGESGSGKSISVLSILRLIPSPPGKITGGKVLFEGENLLNLSAEKLRQIRGNQISIIFQDPMTSLNPVLTIEKQITESIKLHLGLNKNDAKSRAIQLLKQVGISDAERRIKNYPFQFSGGMRQRVMIAMGLACRPKLLIADEPTTALDVTVQAQVVELVKQLKKELEMAVIWITHDLALLAGLADRILVLYAGQIVEQASVYQLYKNPRHPYTIGLLESLPRLDGNINEKLQAIEGVPPDLTNYPKGCPFAPRCRFAIEHCFKEDPPLELVDTGHEVACWGKPQIG</sequence>
<dbReference type="PANTHER" id="PTHR43297:SF2">
    <property type="entry name" value="DIPEPTIDE TRANSPORT ATP-BINDING PROTEIN DPPD"/>
    <property type="match status" value="1"/>
</dbReference>
<evidence type="ECO:0000256" key="5">
    <source>
        <dbReference type="ARBA" id="ARBA00022741"/>
    </source>
</evidence>
<dbReference type="PROSITE" id="PS00211">
    <property type="entry name" value="ABC_TRANSPORTER_1"/>
    <property type="match status" value="1"/>
</dbReference>
<evidence type="ECO:0000256" key="2">
    <source>
        <dbReference type="ARBA" id="ARBA00005417"/>
    </source>
</evidence>
<dbReference type="SUPFAM" id="SSF52540">
    <property type="entry name" value="P-loop containing nucleoside triphosphate hydrolases"/>
    <property type="match status" value="1"/>
</dbReference>
<dbReference type="InterPro" id="IPR013563">
    <property type="entry name" value="Oligopep_ABC_C"/>
</dbReference>
<accession>A0A0J9EXU0</accession>
<dbReference type="Pfam" id="PF00005">
    <property type="entry name" value="ABC_tran"/>
    <property type="match status" value="1"/>
</dbReference>
<dbReference type="Proteomes" id="UP000033607">
    <property type="component" value="Unassembled WGS sequence"/>
</dbReference>
<dbReference type="Pfam" id="PF08352">
    <property type="entry name" value="oligo_HPY"/>
    <property type="match status" value="1"/>
</dbReference>
<dbReference type="SMART" id="SM00382">
    <property type="entry name" value="AAA"/>
    <property type="match status" value="1"/>
</dbReference>
<dbReference type="GO" id="GO:0005524">
    <property type="term" value="F:ATP binding"/>
    <property type="evidence" value="ECO:0007669"/>
    <property type="project" value="UniProtKB-KW"/>
</dbReference>
<comment type="similarity">
    <text evidence="2">Belongs to the ABC transporter superfamily.</text>
</comment>
<dbReference type="NCBIfam" id="TIGR01727">
    <property type="entry name" value="oligo_HPY"/>
    <property type="match status" value="1"/>
</dbReference>
<dbReference type="EMBL" id="LATL02000057">
    <property type="protein sequence ID" value="KMW70802.1"/>
    <property type="molecule type" value="Genomic_DNA"/>
</dbReference>
<dbReference type="FunFam" id="3.40.50.300:FF:000016">
    <property type="entry name" value="Oligopeptide ABC transporter ATP-binding component"/>
    <property type="match status" value="1"/>
</dbReference>
<comment type="caution">
    <text evidence="9">The sequence shown here is derived from an EMBL/GenBank/DDBJ whole genome shotgun (WGS) entry which is preliminary data.</text>
</comment>
<dbReference type="PANTHER" id="PTHR43297">
    <property type="entry name" value="OLIGOPEPTIDE TRANSPORT ATP-BINDING PROTEIN APPD"/>
    <property type="match status" value="1"/>
</dbReference>
<proteinExistence type="inferred from homology"/>
<evidence type="ECO:0000313" key="9">
    <source>
        <dbReference type="EMBL" id="KMW70802.1"/>
    </source>
</evidence>
<reference evidence="9 10" key="1">
    <citation type="submission" date="2015-06" db="EMBL/GenBank/DDBJ databases">
        <title>Draft genome assembly of filamentous brackish cyanobacterium Limnoraphis robusta strain CS-951.</title>
        <authorList>
            <person name="Willis A."/>
            <person name="Parks M."/>
            <person name="Burford M.A."/>
        </authorList>
    </citation>
    <scope>NUCLEOTIDE SEQUENCE [LARGE SCALE GENOMIC DNA]</scope>
    <source>
        <strain evidence="9 10">CS-951</strain>
    </source>
</reference>
<keyword evidence="6 9" id="KW-0067">ATP-binding</keyword>
<dbReference type="PROSITE" id="PS50893">
    <property type="entry name" value="ABC_TRANSPORTER_2"/>
    <property type="match status" value="1"/>
</dbReference>
<gene>
    <name evidence="9" type="ORF">WN50_32555</name>
</gene>
<dbReference type="GO" id="GO:0015833">
    <property type="term" value="P:peptide transport"/>
    <property type="evidence" value="ECO:0007669"/>
    <property type="project" value="InterPro"/>
</dbReference>
<evidence type="ECO:0000256" key="3">
    <source>
        <dbReference type="ARBA" id="ARBA00022448"/>
    </source>
</evidence>
<name>A0A0J9EXU0_9CYAN</name>
<feature type="domain" description="ABC transporter" evidence="8">
    <location>
        <begin position="5"/>
        <end position="256"/>
    </location>
</feature>
<dbReference type="OrthoDB" id="9802264at2"/>
<evidence type="ECO:0000256" key="4">
    <source>
        <dbReference type="ARBA" id="ARBA00022475"/>
    </source>
</evidence>
<dbReference type="InterPro" id="IPR027417">
    <property type="entry name" value="P-loop_NTPase"/>
</dbReference>
<evidence type="ECO:0000313" key="10">
    <source>
        <dbReference type="Proteomes" id="UP000033607"/>
    </source>
</evidence>
<evidence type="ECO:0000259" key="8">
    <source>
        <dbReference type="PROSITE" id="PS50893"/>
    </source>
</evidence>
<evidence type="ECO:0000256" key="1">
    <source>
        <dbReference type="ARBA" id="ARBA00004202"/>
    </source>
</evidence>
<dbReference type="GO" id="GO:0016887">
    <property type="term" value="F:ATP hydrolysis activity"/>
    <property type="evidence" value="ECO:0007669"/>
    <property type="project" value="InterPro"/>
</dbReference>
<dbReference type="InterPro" id="IPR003439">
    <property type="entry name" value="ABC_transporter-like_ATP-bd"/>
</dbReference>
<evidence type="ECO:0000256" key="7">
    <source>
        <dbReference type="ARBA" id="ARBA00023136"/>
    </source>
</evidence>
<dbReference type="InterPro" id="IPR050388">
    <property type="entry name" value="ABC_Ni/Peptide_Import"/>
</dbReference>
<dbReference type="AlphaFoldDB" id="A0A0J9EXU0"/>
<dbReference type="RefSeq" id="WP_049558114.1">
    <property type="nucleotide sequence ID" value="NZ_LATL02000057.1"/>
</dbReference>
<keyword evidence="5" id="KW-0547">Nucleotide-binding</keyword>
<keyword evidence="7" id="KW-0472">Membrane</keyword>
<dbReference type="GO" id="GO:0005886">
    <property type="term" value="C:plasma membrane"/>
    <property type="evidence" value="ECO:0007669"/>
    <property type="project" value="UniProtKB-SubCell"/>
</dbReference>
<dbReference type="InterPro" id="IPR003593">
    <property type="entry name" value="AAA+_ATPase"/>
</dbReference>
<comment type="subcellular location">
    <subcellularLocation>
        <location evidence="1">Cell membrane</location>
        <topology evidence="1">Peripheral membrane protein</topology>
    </subcellularLocation>
</comment>
<keyword evidence="3" id="KW-0813">Transport</keyword>
<dbReference type="CDD" id="cd03257">
    <property type="entry name" value="ABC_NikE_OppD_transporters"/>
    <property type="match status" value="1"/>
</dbReference>
<organism evidence="9 10">
    <name type="scientific">Limnoraphis robusta CS-951</name>
    <dbReference type="NCBI Taxonomy" id="1637645"/>
    <lineage>
        <taxon>Bacteria</taxon>
        <taxon>Bacillati</taxon>
        <taxon>Cyanobacteriota</taxon>
        <taxon>Cyanophyceae</taxon>
        <taxon>Oscillatoriophycideae</taxon>
        <taxon>Oscillatoriales</taxon>
        <taxon>Sirenicapillariaceae</taxon>
        <taxon>Limnoraphis</taxon>
    </lineage>
</organism>
<dbReference type="PATRIC" id="fig|1637645.4.peg.1060"/>
<protein>
    <submittedName>
        <fullName evidence="9">Peptide ABC transporter ATP-binding protein</fullName>
    </submittedName>
</protein>
<evidence type="ECO:0000256" key="6">
    <source>
        <dbReference type="ARBA" id="ARBA00022840"/>
    </source>
</evidence>